<dbReference type="EMBL" id="JAALLS010000010">
    <property type="protein sequence ID" value="NGP88457.1"/>
    <property type="molecule type" value="Genomic_DNA"/>
</dbReference>
<evidence type="ECO:0000256" key="7">
    <source>
        <dbReference type="ARBA" id="ARBA00022679"/>
    </source>
</evidence>
<evidence type="ECO:0000313" key="11">
    <source>
        <dbReference type="Proteomes" id="UP000479132"/>
    </source>
</evidence>
<comment type="catalytic activity">
    <reaction evidence="1">
        <text>S-adenosyl-L-methionine + a thiopurine = S-adenosyl-L-homocysteine + a thiopurine S-methylether.</text>
        <dbReference type="EC" id="2.1.1.67"/>
    </reaction>
</comment>
<dbReference type="HAMAP" id="MF_00812">
    <property type="entry name" value="Thiopur_methtran"/>
    <property type="match status" value="1"/>
</dbReference>
<evidence type="ECO:0000256" key="8">
    <source>
        <dbReference type="ARBA" id="ARBA00022691"/>
    </source>
</evidence>
<evidence type="ECO:0000313" key="10">
    <source>
        <dbReference type="EMBL" id="NGP88457.1"/>
    </source>
</evidence>
<keyword evidence="11" id="KW-1185">Reference proteome</keyword>
<dbReference type="FunFam" id="3.40.50.150:FF:000101">
    <property type="entry name" value="Thiopurine S-methyltransferase"/>
    <property type="match status" value="1"/>
</dbReference>
<protein>
    <recommendedName>
        <fullName evidence="4 9">Thiopurine S-methyltransferase</fullName>
        <ecNumber evidence="4 9">2.1.1.67</ecNumber>
    </recommendedName>
</protein>
<keyword evidence="5" id="KW-0963">Cytoplasm</keyword>
<keyword evidence="8" id="KW-0949">S-adenosyl-L-methionine</keyword>
<dbReference type="NCBIfam" id="NF009732">
    <property type="entry name" value="PRK13255.1"/>
    <property type="match status" value="1"/>
</dbReference>
<dbReference type="RefSeq" id="WP_165268206.1">
    <property type="nucleotide sequence ID" value="NZ_JAALLS010000010.1"/>
</dbReference>
<dbReference type="PANTHER" id="PTHR10259:SF11">
    <property type="entry name" value="THIOPURINE S-METHYLTRANSFERASE"/>
    <property type="match status" value="1"/>
</dbReference>
<dbReference type="PANTHER" id="PTHR10259">
    <property type="entry name" value="THIOPURINE S-METHYLTRANSFERASE"/>
    <property type="match status" value="1"/>
</dbReference>
<dbReference type="GO" id="GO:0005737">
    <property type="term" value="C:cytoplasm"/>
    <property type="evidence" value="ECO:0007669"/>
    <property type="project" value="UniProtKB-SubCell"/>
</dbReference>
<dbReference type="InterPro" id="IPR029063">
    <property type="entry name" value="SAM-dependent_MTases_sf"/>
</dbReference>
<dbReference type="InterPro" id="IPR022474">
    <property type="entry name" value="Thiopur_S-MeTfrase_Se/Te_detox"/>
</dbReference>
<dbReference type="GO" id="GO:0032259">
    <property type="term" value="P:methylation"/>
    <property type="evidence" value="ECO:0007669"/>
    <property type="project" value="UniProtKB-KW"/>
</dbReference>
<proteinExistence type="inferred from homology"/>
<dbReference type="NCBIfam" id="TIGR03840">
    <property type="entry name" value="TMPT_Se_Te"/>
    <property type="match status" value="1"/>
</dbReference>
<sequence>MKKRFWHQRWETNHIAFHKSNANLLLVTHFNKLSLAKGQRVFVPLCGKTVDISWLLEKGYHVAGIELSQLAVKQLFEELKMKPAISTVGDIERYSAKHIDIFVGDIFDLTGKILGRVDAIYNRAALVALPKKMQNRYTAHLINITNNAPQLLICYEYDQQLMEGPPFSISSDEIDQHYADSYEITLLVRSNVPGGLKGKCAAEEQVWLLK</sequence>
<keyword evidence="7 10" id="KW-0808">Transferase</keyword>
<evidence type="ECO:0000256" key="1">
    <source>
        <dbReference type="ARBA" id="ARBA00000903"/>
    </source>
</evidence>
<dbReference type="Proteomes" id="UP000479132">
    <property type="component" value="Unassembled WGS sequence"/>
</dbReference>
<evidence type="ECO:0000256" key="2">
    <source>
        <dbReference type="ARBA" id="ARBA00004496"/>
    </source>
</evidence>
<dbReference type="AlphaFoldDB" id="A0A6M1T323"/>
<name>A0A6M1T323_9BACT</name>
<comment type="subcellular location">
    <subcellularLocation>
        <location evidence="2">Cytoplasm</location>
    </subcellularLocation>
</comment>
<dbReference type="Gene3D" id="3.40.50.150">
    <property type="entry name" value="Vaccinia Virus protein VP39"/>
    <property type="match status" value="1"/>
</dbReference>
<evidence type="ECO:0000256" key="6">
    <source>
        <dbReference type="ARBA" id="ARBA00022603"/>
    </source>
</evidence>
<dbReference type="PROSITE" id="PS51585">
    <property type="entry name" value="SAM_MT_TPMT"/>
    <property type="match status" value="1"/>
</dbReference>
<gene>
    <name evidence="10" type="primary">tmpT</name>
    <name evidence="10" type="ORF">G3569_08825</name>
</gene>
<dbReference type="InterPro" id="IPR008854">
    <property type="entry name" value="TPMT"/>
</dbReference>
<evidence type="ECO:0000256" key="9">
    <source>
        <dbReference type="NCBIfam" id="TIGR03840"/>
    </source>
</evidence>
<dbReference type="GO" id="GO:0010038">
    <property type="term" value="P:response to metal ion"/>
    <property type="evidence" value="ECO:0007669"/>
    <property type="project" value="InterPro"/>
</dbReference>
<keyword evidence="6 10" id="KW-0489">Methyltransferase</keyword>
<comment type="caution">
    <text evidence="10">The sequence shown here is derived from an EMBL/GenBank/DDBJ whole genome shotgun (WGS) entry which is preliminary data.</text>
</comment>
<evidence type="ECO:0000256" key="5">
    <source>
        <dbReference type="ARBA" id="ARBA00022490"/>
    </source>
</evidence>
<dbReference type="PIRSF" id="PIRSF023956">
    <property type="entry name" value="Thiopurine_S-methyltransferase"/>
    <property type="match status" value="1"/>
</dbReference>
<dbReference type="SUPFAM" id="SSF53335">
    <property type="entry name" value="S-adenosyl-L-methionine-dependent methyltransferases"/>
    <property type="match status" value="1"/>
</dbReference>
<dbReference type="GO" id="GO:0008119">
    <property type="term" value="F:thiopurine S-methyltransferase activity"/>
    <property type="evidence" value="ECO:0007669"/>
    <property type="project" value="UniProtKB-UniRule"/>
</dbReference>
<dbReference type="InterPro" id="IPR025835">
    <property type="entry name" value="Thiopurine_S-MeTrfase"/>
</dbReference>
<organism evidence="10 11">
    <name type="scientific">Fodinibius halophilus</name>
    <dbReference type="NCBI Taxonomy" id="1736908"/>
    <lineage>
        <taxon>Bacteria</taxon>
        <taxon>Pseudomonadati</taxon>
        <taxon>Balneolota</taxon>
        <taxon>Balneolia</taxon>
        <taxon>Balneolales</taxon>
        <taxon>Balneolaceae</taxon>
        <taxon>Fodinibius</taxon>
    </lineage>
</organism>
<evidence type="ECO:0000256" key="3">
    <source>
        <dbReference type="ARBA" id="ARBA00008145"/>
    </source>
</evidence>
<dbReference type="Pfam" id="PF05724">
    <property type="entry name" value="TPMT"/>
    <property type="match status" value="1"/>
</dbReference>
<reference evidence="10 11" key="1">
    <citation type="submission" date="2020-02" db="EMBL/GenBank/DDBJ databases">
        <title>Aliifodinibius halophilus 2W32, complete genome.</title>
        <authorList>
            <person name="Li Y."/>
            <person name="Wu S."/>
        </authorList>
    </citation>
    <scope>NUCLEOTIDE SEQUENCE [LARGE SCALE GENOMIC DNA]</scope>
    <source>
        <strain evidence="10 11">2W32</strain>
    </source>
</reference>
<comment type="similarity">
    <text evidence="3">Belongs to the class I-like SAM-binding methyltransferase superfamily. TPMT family.</text>
</comment>
<dbReference type="EC" id="2.1.1.67" evidence="4 9"/>
<evidence type="ECO:0000256" key="4">
    <source>
        <dbReference type="ARBA" id="ARBA00011905"/>
    </source>
</evidence>
<accession>A0A6M1T323</accession>